<organism evidence="1 2">
    <name type="scientific">Cichorium intybus</name>
    <name type="common">Chicory</name>
    <dbReference type="NCBI Taxonomy" id="13427"/>
    <lineage>
        <taxon>Eukaryota</taxon>
        <taxon>Viridiplantae</taxon>
        <taxon>Streptophyta</taxon>
        <taxon>Embryophyta</taxon>
        <taxon>Tracheophyta</taxon>
        <taxon>Spermatophyta</taxon>
        <taxon>Magnoliopsida</taxon>
        <taxon>eudicotyledons</taxon>
        <taxon>Gunneridae</taxon>
        <taxon>Pentapetalae</taxon>
        <taxon>asterids</taxon>
        <taxon>campanulids</taxon>
        <taxon>Asterales</taxon>
        <taxon>Asteraceae</taxon>
        <taxon>Cichorioideae</taxon>
        <taxon>Cichorieae</taxon>
        <taxon>Cichoriinae</taxon>
        <taxon>Cichorium</taxon>
    </lineage>
</organism>
<protein>
    <submittedName>
        <fullName evidence="1">Uncharacterized protein</fullName>
    </submittedName>
</protein>
<reference evidence="2" key="1">
    <citation type="journal article" date="2022" name="Mol. Ecol. Resour.">
        <title>The genomes of chicory, endive, great burdock and yacon provide insights into Asteraceae palaeo-polyploidization history and plant inulin production.</title>
        <authorList>
            <person name="Fan W."/>
            <person name="Wang S."/>
            <person name="Wang H."/>
            <person name="Wang A."/>
            <person name="Jiang F."/>
            <person name="Liu H."/>
            <person name="Zhao H."/>
            <person name="Xu D."/>
            <person name="Zhang Y."/>
        </authorList>
    </citation>
    <scope>NUCLEOTIDE SEQUENCE [LARGE SCALE GENOMIC DNA]</scope>
    <source>
        <strain evidence="2">cv. Punajuju</strain>
    </source>
</reference>
<comment type="caution">
    <text evidence="1">The sequence shown here is derived from an EMBL/GenBank/DDBJ whole genome shotgun (WGS) entry which is preliminary data.</text>
</comment>
<dbReference type="EMBL" id="CM042011">
    <property type="protein sequence ID" value="KAI3767672.1"/>
    <property type="molecule type" value="Genomic_DNA"/>
</dbReference>
<dbReference type="Proteomes" id="UP001055811">
    <property type="component" value="Linkage Group LG03"/>
</dbReference>
<proteinExistence type="predicted"/>
<evidence type="ECO:0000313" key="2">
    <source>
        <dbReference type="Proteomes" id="UP001055811"/>
    </source>
</evidence>
<name>A0ACB9F945_CICIN</name>
<accession>A0ACB9F945</accession>
<evidence type="ECO:0000313" key="1">
    <source>
        <dbReference type="EMBL" id="KAI3767672.1"/>
    </source>
</evidence>
<gene>
    <name evidence="1" type="ORF">L2E82_17994</name>
</gene>
<sequence length="140" mass="16193">MRQGLPLDRPLLRIASAIDLLTSKEGAKWQYFTERYTDVVSYVISAFLFAKILLLDQEFLCLRMYTLGSQVVEFMVELCLWFKGWGCAYRSLQTISCHSYATMANIFEVRIIRLWKSAKNSNSDESPSLDIILMDKQGIF</sequence>
<keyword evidence="2" id="KW-1185">Reference proteome</keyword>
<reference evidence="1 2" key="2">
    <citation type="journal article" date="2022" name="Mol. Ecol. Resour.">
        <title>The genomes of chicory, endive, great burdock and yacon provide insights into Asteraceae paleo-polyploidization history and plant inulin production.</title>
        <authorList>
            <person name="Fan W."/>
            <person name="Wang S."/>
            <person name="Wang H."/>
            <person name="Wang A."/>
            <person name="Jiang F."/>
            <person name="Liu H."/>
            <person name="Zhao H."/>
            <person name="Xu D."/>
            <person name="Zhang Y."/>
        </authorList>
    </citation>
    <scope>NUCLEOTIDE SEQUENCE [LARGE SCALE GENOMIC DNA]</scope>
    <source>
        <strain evidence="2">cv. Punajuju</strain>
        <tissue evidence="1">Leaves</tissue>
    </source>
</reference>